<organism evidence="2 3">
    <name type="scientific">Portunus trituberculatus</name>
    <name type="common">Swimming crab</name>
    <name type="synonym">Neptunus trituberculatus</name>
    <dbReference type="NCBI Taxonomy" id="210409"/>
    <lineage>
        <taxon>Eukaryota</taxon>
        <taxon>Metazoa</taxon>
        <taxon>Ecdysozoa</taxon>
        <taxon>Arthropoda</taxon>
        <taxon>Crustacea</taxon>
        <taxon>Multicrustacea</taxon>
        <taxon>Malacostraca</taxon>
        <taxon>Eumalacostraca</taxon>
        <taxon>Eucarida</taxon>
        <taxon>Decapoda</taxon>
        <taxon>Pleocyemata</taxon>
        <taxon>Brachyura</taxon>
        <taxon>Eubrachyura</taxon>
        <taxon>Portunoidea</taxon>
        <taxon>Portunidae</taxon>
        <taxon>Portuninae</taxon>
        <taxon>Portunus</taxon>
    </lineage>
</organism>
<evidence type="ECO:0000256" key="1">
    <source>
        <dbReference type="SAM" id="SignalP"/>
    </source>
</evidence>
<feature type="chain" id="PRO_5023028063" evidence="1">
    <location>
        <begin position="17"/>
        <end position="81"/>
    </location>
</feature>
<accession>A0A5B7CEL5</accession>
<proteinExistence type="predicted"/>
<keyword evidence="3" id="KW-1185">Reference proteome</keyword>
<dbReference type="EMBL" id="VSRR010000007">
    <property type="protein sequence ID" value="MPC07745.1"/>
    <property type="molecule type" value="Genomic_DNA"/>
</dbReference>
<evidence type="ECO:0000313" key="3">
    <source>
        <dbReference type="Proteomes" id="UP000324222"/>
    </source>
</evidence>
<evidence type="ECO:0000313" key="2">
    <source>
        <dbReference type="EMBL" id="MPC07745.1"/>
    </source>
</evidence>
<protein>
    <submittedName>
        <fullName evidence="2">Uncharacterized protein</fullName>
    </submittedName>
</protein>
<comment type="caution">
    <text evidence="2">The sequence shown here is derived from an EMBL/GenBank/DDBJ whole genome shotgun (WGS) entry which is preliminary data.</text>
</comment>
<name>A0A5B7CEL5_PORTR</name>
<dbReference type="AlphaFoldDB" id="A0A5B7CEL5"/>
<dbReference type="Proteomes" id="UP000324222">
    <property type="component" value="Unassembled WGS sequence"/>
</dbReference>
<keyword evidence="1" id="KW-0732">Signal</keyword>
<sequence>MKTVVLLTVCVVLAHAALHPNELTRPNPRPRPPRTQARVFPLEKAPLRMRAKQADVVIDGKGHHQAQLSSGEIPGVMVASS</sequence>
<reference evidence="2 3" key="1">
    <citation type="submission" date="2019-05" db="EMBL/GenBank/DDBJ databases">
        <title>Another draft genome of Portunus trituberculatus and its Hox gene families provides insights of decapod evolution.</title>
        <authorList>
            <person name="Jeong J.-H."/>
            <person name="Song I."/>
            <person name="Kim S."/>
            <person name="Choi T."/>
            <person name="Kim D."/>
            <person name="Ryu S."/>
            <person name="Kim W."/>
        </authorList>
    </citation>
    <scope>NUCLEOTIDE SEQUENCE [LARGE SCALE GENOMIC DNA]</scope>
    <source>
        <tissue evidence="2">Muscle</tissue>
    </source>
</reference>
<feature type="signal peptide" evidence="1">
    <location>
        <begin position="1"/>
        <end position="16"/>
    </location>
</feature>
<gene>
    <name evidence="2" type="ORF">E2C01_000312</name>
</gene>